<proteinExistence type="predicted"/>
<keyword evidence="3" id="KW-1185">Reference proteome</keyword>
<feature type="compositionally biased region" description="Low complexity" evidence="1">
    <location>
        <begin position="1"/>
        <end position="21"/>
    </location>
</feature>
<sequence length="93" mass="9570">MSSVSSAAASDALAASWSSRAIVSSTRASTCPARTFWPADTYTFSTVPSAPKARSRSWASTVLPAAETPLTIVPRLAEASSTRVVAGVLASPR</sequence>
<protein>
    <submittedName>
        <fullName evidence="2">Uncharacterized protein</fullName>
    </submittedName>
</protein>
<dbReference type="AlphaFoldDB" id="A0A917RA42"/>
<evidence type="ECO:0000313" key="2">
    <source>
        <dbReference type="EMBL" id="GGK96819.1"/>
    </source>
</evidence>
<dbReference type="EMBL" id="BMNT01000024">
    <property type="protein sequence ID" value="GGK96819.1"/>
    <property type="molecule type" value="Genomic_DNA"/>
</dbReference>
<evidence type="ECO:0000313" key="3">
    <source>
        <dbReference type="Proteomes" id="UP000645217"/>
    </source>
</evidence>
<dbReference type="Proteomes" id="UP000645217">
    <property type="component" value="Unassembled WGS sequence"/>
</dbReference>
<name>A0A917RA42_9ACTN</name>
<feature type="region of interest" description="Disordered" evidence="1">
    <location>
        <begin position="1"/>
        <end position="28"/>
    </location>
</feature>
<comment type="caution">
    <text evidence="2">The sequence shown here is derived from an EMBL/GenBank/DDBJ whole genome shotgun (WGS) entry which is preliminary data.</text>
</comment>
<reference evidence="2" key="1">
    <citation type="journal article" date="2014" name="Int. J. Syst. Evol. Microbiol.">
        <title>Complete genome sequence of Corynebacterium casei LMG S-19264T (=DSM 44701T), isolated from a smear-ripened cheese.</title>
        <authorList>
            <consortium name="US DOE Joint Genome Institute (JGI-PGF)"/>
            <person name="Walter F."/>
            <person name="Albersmeier A."/>
            <person name="Kalinowski J."/>
            <person name="Ruckert C."/>
        </authorList>
    </citation>
    <scope>NUCLEOTIDE SEQUENCE</scope>
    <source>
        <strain evidence="2">JCM 13064</strain>
    </source>
</reference>
<accession>A0A917RA42</accession>
<evidence type="ECO:0000256" key="1">
    <source>
        <dbReference type="SAM" id="MobiDB-lite"/>
    </source>
</evidence>
<gene>
    <name evidence="2" type="ORF">GCM10007964_43790</name>
</gene>
<reference evidence="2" key="2">
    <citation type="submission" date="2020-09" db="EMBL/GenBank/DDBJ databases">
        <authorList>
            <person name="Sun Q."/>
            <person name="Ohkuma M."/>
        </authorList>
    </citation>
    <scope>NUCLEOTIDE SEQUENCE</scope>
    <source>
        <strain evidence="2">JCM 13064</strain>
    </source>
</reference>
<organism evidence="2 3">
    <name type="scientific">Sphaerisporangium melleum</name>
    <dbReference type="NCBI Taxonomy" id="321316"/>
    <lineage>
        <taxon>Bacteria</taxon>
        <taxon>Bacillati</taxon>
        <taxon>Actinomycetota</taxon>
        <taxon>Actinomycetes</taxon>
        <taxon>Streptosporangiales</taxon>
        <taxon>Streptosporangiaceae</taxon>
        <taxon>Sphaerisporangium</taxon>
    </lineage>
</organism>